<dbReference type="PANTHER" id="PTHR15600:SF42">
    <property type="entry name" value="SACSIN"/>
    <property type="match status" value="1"/>
</dbReference>
<accession>A0A2T7NB97</accession>
<protein>
    <submittedName>
        <fullName evidence="1">Uncharacterized protein</fullName>
    </submittedName>
</protein>
<organism evidence="1 2">
    <name type="scientific">Pomacea canaliculata</name>
    <name type="common">Golden apple snail</name>
    <dbReference type="NCBI Taxonomy" id="400727"/>
    <lineage>
        <taxon>Eukaryota</taxon>
        <taxon>Metazoa</taxon>
        <taxon>Spiralia</taxon>
        <taxon>Lophotrochozoa</taxon>
        <taxon>Mollusca</taxon>
        <taxon>Gastropoda</taxon>
        <taxon>Caenogastropoda</taxon>
        <taxon>Architaenioglossa</taxon>
        <taxon>Ampullarioidea</taxon>
        <taxon>Ampullariidae</taxon>
        <taxon>Pomacea</taxon>
    </lineage>
</organism>
<sequence length="162" mass="18061">MSSVTENWQPLVRPLLVTMAKNPVFCTEGGQWVDLANALLSTVADDISTDIKRTVHKAYLVCQENLIVLPQNVLEGLRVSGCLSTVAVTTPHRLSCLLQSCLSQFESQERCHLLAYLCDQKDFSLLEGLQLLPLQDGSFRAFTTEPSPTFFCQEQDLRLFPG</sequence>
<keyword evidence="2" id="KW-1185">Reference proteome</keyword>
<name>A0A2T7NB97_POMCA</name>
<dbReference type="InterPro" id="IPR052972">
    <property type="entry name" value="Sacsin_chaperone_reg"/>
</dbReference>
<dbReference type="PANTHER" id="PTHR15600">
    <property type="entry name" value="SACSIN"/>
    <property type="match status" value="1"/>
</dbReference>
<dbReference type="AlphaFoldDB" id="A0A2T7NB97"/>
<proteinExistence type="predicted"/>
<dbReference type="STRING" id="400727.A0A2T7NB97"/>
<dbReference type="EMBL" id="PZQS01000014">
    <property type="protein sequence ID" value="PVD18435.1"/>
    <property type="molecule type" value="Genomic_DNA"/>
</dbReference>
<comment type="caution">
    <text evidence="1">The sequence shown here is derived from an EMBL/GenBank/DDBJ whole genome shotgun (WGS) entry which is preliminary data.</text>
</comment>
<dbReference type="Proteomes" id="UP000245119">
    <property type="component" value="Linkage Group LG14"/>
</dbReference>
<evidence type="ECO:0000313" key="1">
    <source>
        <dbReference type="EMBL" id="PVD18435.1"/>
    </source>
</evidence>
<evidence type="ECO:0000313" key="2">
    <source>
        <dbReference type="Proteomes" id="UP000245119"/>
    </source>
</evidence>
<gene>
    <name evidence="1" type="ORF">C0Q70_20984</name>
</gene>
<dbReference type="GO" id="GO:0030544">
    <property type="term" value="F:Hsp70 protein binding"/>
    <property type="evidence" value="ECO:0007669"/>
    <property type="project" value="TreeGrafter"/>
</dbReference>
<dbReference type="OrthoDB" id="1262810at2759"/>
<reference evidence="1 2" key="1">
    <citation type="submission" date="2018-04" db="EMBL/GenBank/DDBJ databases">
        <title>The genome of golden apple snail Pomacea canaliculata provides insight into stress tolerance and invasive adaptation.</title>
        <authorList>
            <person name="Liu C."/>
            <person name="Liu B."/>
            <person name="Ren Y."/>
            <person name="Zhang Y."/>
            <person name="Wang H."/>
            <person name="Li S."/>
            <person name="Jiang F."/>
            <person name="Yin L."/>
            <person name="Zhang G."/>
            <person name="Qian W."/>
            <person name="Fan W."/>
        </authorList>
    </citation>
    <scope>NUCLEOTIDE SEQUENCE [LARGE SCALE GENOMIC DNA]</scope>
    <source>
        <strain evidence="1">SZHN2017</strain>
        <tissue evidence="1">Muscle</tissue>
    </source>
</reference>